<evidence type="ECO:0000259" key="11">
    <source>
        <dbReference type="Pfam" id="PF24105"/>
    </source>
</evidence>
<feature type="repeat" description="WD" evidence="9">
    <location>
        <begin position="64"/>
        <end position="95"/>
    </location>
</feature>
<sequence length="644" mass="70074">MKAKALTVHWHLENQPIYSAHFQPSSDGRNKRLATGGGDNNVRIWKLEYDSEGNVDSVQYLSTLVRHTQAVNAVRFDPKGNLLASAGDDGTILLWALSDVVTKELGSNDDDVESWKLRHACRSSVSEVYDIAWSPDSKYIIAGSMDNIARIYDASNGQCIRQLAEHSHYVQGVAWDPLNEYVATQSSDRSVHIYALKTKDGTFTLQNHQKISRADLQSKKLLAPSPSQEHASLAPPAPHHHRHDSFDQPHHHQSSSPGNNNNSSAPGTPRSSMNPPPPVSRSHSRKSSFSSVNRSESPSPAIPLPAVRQLGSPSLESTSSSTAVAGNGSPVINRGIMSYHNEAFSSFFRRLTFTPDGSLLFTPSGLYRYQQDDETTNTVYIYTRGGLNRPPVAHLPGLKKPSLAVKCSPIMYKLRKQPSNPPKTKHISIDTSSQTTQSLSLPESIVDENKHKPSLNSPAFKLQYRMIYAVATQDSVIVYDTQQTAPLCIVSNLHYSAFTDLAWSNDGTTLLMTSSDGFCSVVVFDKNDLGEPYDHTTAVPVDTSGNISTTTESSEPSSLTPVVSHVPPVMAVGGQASLTPPETPGTSTATMKRSAPPPPPPPSSSSSSSSQPSTFAEQTTSDEQGNGVKKKRRIQPTLITEKRE</sequence>
<proteinExistence type="inferred from homology"/>
<comment type="similarity">
    <text evidence="2">Belongs to the WD repeat HIR1 family.</text>
</comment>
<feature type="compositionally biased region" description="Low complexity" evidence="10">
    <location>
        <begin position="312"/>
        <end position="321"/>
    </location>
</feature>
<keyword evidence="4" id="KW-0677">Repeat</keyword>
<dbReference type="SMART" id="SM00320">
    <property type="entry name" value="WD40"/>
    <property type="match status" value="5"/>
</dbReference>
<evidence type="ECO:0000256" key="2">
    <source>
        <dbReference type="ARBA" id="ARBA00007306"/>
    </source>
</evidence>
<dbReference type="InterPro" id="IPR001680">
    <property type="entry name" value="WD40_rpt"/>
</dbReference>
<keyword evidence="13" id="KW-1185">Reference proteome</keyword>
<evidence type="ECO:0000256" key="3">
    <source>
        <dbReference type="ARBA" id="ARBA00022574"/>
    </source>
</evidence>
<feature type="region of interest" description="Disordered" evidence="10">
    <location>
        <begin position="223"/>
        <end position="329"/>
    </location>
</feature>
<feature type="compositionally biased region" description="Low complexity" evidence="10">
    <location>
        <begin position="604"/>
        <end position="613"/>
    </location>
</feature>
<name>A0A642V4X5_9ASCO</name>
<dbReference type="PANTHER" id="PTHR15271:SF4">
    <property type="entry name" value="CHROMATIN ASSEMBLY FACTOR 1 SUBUNIT B"/>
    <property type="match status" value="1"/>
</dbReference>
<evidence type="ECO:0000256" key="4">
    <source>
        <dbReference type="ARBA" id="ARBA00022737"/>
    </source>
</evidence>
<feature type="repeat" description="WD" evidence="9">
    <location>
        <begin position="121"/>
        <end position="162"/>
    </location>
</feature>
<evidence type="ECO:0000256" key="1">
    <source>
        <dbReference type="ARBA" id="ARBA00004123"/>
    </source>
</evidence>
<reference evidence="12" key="1">
    <citation type="journal article" date="2019" name="G3 (Bethesda)">
        <title>Genome Assemblies of Two Rare Opportunistic Yeast Pathogens: Diutina rugosa (syn. Candida rugosa) and Trichomonascus ciferrii (syn. Candida ciferrii).</title>
        <authorList>
            <person name="Mixao V."/>
            <person name="Saus E."/>
            <person name="Hansen A.P."/>
            <person name="Lass-Florl C."/>
            <person name="Gabaldon T."/>
        </authorList>
    </citation>
    <scope>NUCLEOTIDE SEQUENCE</scope>
    <source>
        <strain evidence="12">CBS 4856</strain>
    </source>
</reference>
<dbReference type="PANTHER" id="PTHR15271">
    <property type="entry name" value="CHROMATIN ASSEMBLY FACTOR 1 SUBUNIT B"/>
    <property type="match status" value="1"/>
</dbReference>
<dbReference type="GO" id="GO:0006335">
    <property type="term" value="P:DNA replication-dependent chromatin assembly"/>
    <property type="evidence" value="ECO:0007669"/>
    <property type="project" value="InterPro"/>
</dbReference>
<dbReference type="AlphaFoldDB" id="A0A642V4X5"/>
<dbReference type="InterPro" id="IPR036322">
    <property type="entry name" value="WD40_repeat_dom_sf"/>
</dbReference>
<feature type="region of interest" description="Disordered" evidence="10">
    <location>
        <begin position="415"/>
        <end position="439"/>
    </location>
</feature>
<dbReference type="PROSITE" id="PS50294">
    <property type="entry name" value="WD_REPEATS_REGION"/>
    <property type="match status" value="1"/>
</dbReference>
<dbReference type="InterPro" id="IPR015943">
    <property type="entry name" value="WD40/YVTN_repeat-like_dom_sf"/>
</dbReference>
<feature type="compositionally biased region" description="Low complexity" evidence="10">
    <location>
        <begin position="287"/>
        <end position="299"/>
    </location>
</feature>
<dbReference type="GO" id="GO:0006281">
    <property type="term" value="P:DNA repair"/>
    <property type="evidence" value="ECO:0007669"/>
    <property type="project" value="UniProtKB-KW"/>
</dbReference>
<keyword evidence="7" id="KW-0234">DNA repair</keyword>
<dbReference type="GO" id="GO:0005634">
    <property type="term" value="C:nucleus"/>
    <property type="evidence" value="ECO:0007669"/>
    <property type="project" value="UniProtKB-SubCell"/>
</dbReference>
<feature type="compositionally biased region" description="Polar residues" evidence="10">
    <location>
        <begin position="576"/>
        <end position="591"/>
    </location>
</feature>
<evidence type="ECO:0000256" key="6">
    <source>
        <dbReference type="ARBA" id="ARBA00022853"/>
    </source>
</evidence>
<dbReference type="Pfam" id="PF24105">
    <property type="entry name" value="Beta-prop_CAF1B_HIR1"/>
    <property type="match status" value="2"/>
</dbReference>
<feature type="region of interest" description="Disordered" evidence="10">
    <location>
        <begin position="531"/>
        <end position="644"/>
    </location>
</feature>
<dbReference type="InterPro" id="IPR055410">
    <property type="entry name" value="Beta-prop_CAF1B_HIR1"/>
</dbReference>
<organism evidence="12 13">
    <name type="scientific">Trichomonascus ciferrii</name>
    <dbReference type="NCBI Taxonomy" id="44093"/>
    <lineage>
        <taxon>Eukaryota</taxon>
        <taxon>Fungi</taxon>
        <taxon>Dikarya</taxon>
        <taxon>Ascomycota</taxon>
        <taxon>Saccharomycotina</taxon>
        <taxon>Dipodascomycetes</taxon>
        <taxon>Dipodascales</taxon>
        <taxon>Trichomonascaceae</taxon>
        <taxon>Trichomonascus</taxon>
        <taxon>Trichomonascus ciferrii complex</taxon>
    </lineage>
</organism>
<evidence type="ECO:0000256" key="8">
    <source>
        <dbReference type="ARBA" id="ARBA00023242"/>
    </source>
</evidence>
<protein>
    <recommendedName>
        <fullName evidence="11">CAF1B/HIR1 beta-propeller domain-containing protein</fullName>
    </recommendedName>
</protein>
<evidence type="ECO:0000256" key="10">
    <source>
        <dbReference type="SAM" id="MobiDB-lite"/>
    </source>
</evidence>
<comment type="subcellular location">
    <subcellularLocation>
        <location evidence="1">Nucleus</location>
    </subcellularLocation>
</comment>
<dbReference type="InterPro" id="IPR045145">
    <property type="entry name" value="PTHR15271"/>
</dbReference>
<dbReference type="Proteomes" id="UP000761534">
    <property type="component" value="Unassembled WGS sequence"/>
</dbReference>
<gene>
    <name evidence="12" type="ORF">TRICI_003525</name>
</gene>
<dbReference type="Gene3D" id="2.130.10.10">
    <property type="entry name" value="YVTN repeat-like/Quinoprotein amine dehydrogenase"/>
    <property type="match status" value="3"/>
</dbReference>
<evidence type="ECO:0000313" key="13">
    <source>
        <dbReference type="Proteomes" id="UP000761534"/>
    </source>
</evidence>
<keyword evidence="8" id="KW-0539">Nucleus</keyword>
<feature type="compositionally biased region" description="Low complexity" evidence="10">
    <location>
        <begin position="254"/>
        <end position="264"/>
    </location>
</feature>
<feature type="compositionally biased region" description="Polar residues" evidence="10">
    <location>
        <begin position="614"/>
        <end position="624"/>
    </location>
</feature>
<evidence type="ECO:0000256" key="5">
    <source>
        <dbReference type="ARBA" id="ARBA00022763"/>
    </source>
</evidence>
<dbReference type="PROSITE" id="PS50082">
    <property type="entry name" value="WD_REPEATS_2"/>
    <property type="match status" value="4"/>
</dbReference>
<feature type="compositionally biased region" description="Low complexity" evidence="10">
    <location>
        <begin position="548"/>
        <end position="564"/>
    </location>
</feature>
<evidence type="ECO:0000256" key="7">
    <source>
        <dbReference type="ARBA" id="ARBA00023204"/>
    </source>
</evidence>
<dbReference type="EMBL" id="SWFS01000258">
    <property type="protein sequence ID" value="KAA8912355.1"/>
    <property type="molecule type" value="Genomic_DNA"/>
</dbReference>
<feature type="domain" description="CAF1B/HIR1 beta-propeller" evidence="11">
    <location>
        <begin position="1"/>
        <end position="207"/>
    </location>
</feature>
<keyword evidence="6" id="KW-0156">Chromatin regulator</keyword>
<dbReference type="GO" id="GO:0033186">
    <property type="term" value="C:CAF-1 complex"/>
    <property type="evidence" value="ECO:0007669"/>
    <property type="project" value="TreeGrafter"/>
</dbReference>
<feature type="repeat" description="WD" evidence="9">
    <location>
        <begin position="33"/>
        <end position="48"/>
    </location>
</feature>
<dbReference type="OrthoDB" id="71227at2759"/>
<keyword evidence="5" id="KW-0227">DNA damage</keyword>
<feature type="domain" description="CAF1B/HIR1 beta-propeller" evidence="11">
    <location>
        <begin position="329"/>
        <end position="529"/>
    </location>
</feature>
<dbReference type="VEuPathDB" id="FungiDB:TRICI_003525"/>
<dbReference type="SUPFAM" id="SSF50978">
    <property type="entry name" value="WD40 repeat-like"/>
    <property type="match status" value="1"/>
</dbReference>
<comment type="caution">
    <text evidence="12">The sequence shown here is derived from an EMBL/GenBank/DDBJ whole genome shotgun (WGS) entry which is preliminary data.</text>
</comment>
<accession>A0A642V4X5</accession>
<evidence type="ECO:0000256" key="9">
    <source>
        <dbReference type="PROSITE-ProRule" id="PRU00221"/>
    </source>
</evidence>
<keyword evidence="3 9" id="KW-0853">WD repeat</keyword>
<dbReference type="GO" id="GO:0006334">
    <property type="term" value="P:nucleosome assembly"/>
    <property type="evidence" value="ECO:0007669"/>
    <property type="project" value="TreeGrafter"/>
</dbReference>
<evidence type="ECO:0000313" key="12">
    <source>
        <dbReference type="EMBL" id="KAA8912355.1"/>
    </source>
</evidence>
<feature type="repeat" description="WD" evidence="9">
    <location>
        <begin position="163"/>
        <end position="204"/>
    </location>
</feature>